<evidence type="ECO:0000313" key="2">
    <source>
        <dbReference type="EMBL" id="ALU32125.1"/>
    </source>
</evidence>
<name>A0A0U2NFW2_9CREN</name>
<evidence type="ECO:0000313" key="4">
    <source>
        <dbReference type="Proteomes" id="UP000065473"/>
    </source>
</evidence>
<dbReference type="AlphaFoldDB" id="A0A0U2NFW2"/>
<dbReference type="EMBL" id="CP013695">
    <property type="protein sequence ID" value="ALU32125.1"/>
    <property type="molecule type" value="Genomic_DNA"/>
</dbReference>
<protein>
    <submittedName>
        <fullName evidence="2">Uncharacterized protein</fullName>
    </submittedName>
</protein>
<gene>
    <name evidence="1" type="ORF">ATY89_05185</name>
    <name evidence="2" type="ORF">ATZ20_08205</name>
</gene>
<accession>A0A0U2NFW2</accession>
<sequence>MITEGYFVKYDGVYWAVKGCFHPQGYVVGIPRLYKGEKIKRYNDAMNIVRRDFPHLLRYVEEIGAEVPLIPLKGSEVLDPFDLKKVTDPKVKYFISLFRHVGITGSLLYFKGKNFNDIDLLSFDIGNYEILRELRKAGITKSLSSFNQGEVEILNSHDFNLLKRERVLEGIFHDIPYTFKIVECEDFGKVKRVEKFEGKVTIDKTLKPYSLPVKYLTDTGHVLTSFRTRFTELKEGLELYVDGFLLERDKFSDIDLDIARKVEIL</sequence>
<evidence type="ECO:0000313" key="3">
    <source>
        <dbReference type="Proteomes" id="UP000060043"/>
    </source>
</evidence>
<dbReference type="RefSeq" id="WP_011277140.1">
    <property type="nucleotide sequence ID" value="NZ_BHWZ01000001.1"/>
</dbReference>
<dbReference type="EMBL" id="CP013694">
    <property type="protein sequence ID" value="ALU29397.1"/>
    <property type="molecule type" value="Genomic_DNA"/>
</dbReference>
<organism evidence="2 3">
    <name type="scientific">Sulfolobus acidocaldarius</name>
    <dbReference type="NCBI Taxonomy" id="2285"/>
    <lineage>
        <taxon>Archaea</taxon>
        <taxon>Thermoproteota</taxon>
        <taxon>Thermoprotei</taxon>
        <taxon>Sulfolobales</taxon>
        <taxon>Sulfolobaceae</taxon>
        <taxon>Sulfolobus</taxon>
    </lineage>
</organism>
<dbReference type="Proteomes" id="UP000060043">
    <property type="component" value="Chromosome"/>
</dbReference>
<dbReference type="OrthoDB" id="34551at2157"/>
<dbReference type="GeneID" id="14550748"/>
<evidence type="ECO:0000313" key="1">
    <source>
        <dbReference type="EMBL" id="ALU29397.1"/>
    </source>
</evidence>
<dbReference type="OMA" id="TFKIVEC"/>
<dbReference type="PaxDb" id="1435377-SUSAZ_01110"/>
<proteinExistence type="predicted"/>
<reference evidence="3 4" key="1">
    <citation type="submission" date="2015-12" db="EMBL/GenBank/DDBJ databases">
        <title>A stable core within a dynamic pangenome in Sulfolobus acidocaldarius.</title>
        <authorList>
            <person name="Anderson R."/>
            <person name="Kouris A."/>
            <person name="Seward C."/>
            <person name="Campbell K."/>
            <person name="Whitaker R."/>
        </authorList>
    </citation>
    <scope>NUCLEOTIDE SEQUENCE [LARGE SCALE GENOMIC DNA]</scope>
    <source>
        <strain evidence="1 4">GG12-C01-09</strain>
        <strain evidence="2 3">NG05B_CO5_07</strain>
    </source>
</reference>
<dbReference type="STRING" id="1435377.SUSAZ_01110"/>
<dbReference type="Proteomes" id="UP000065473">
    <property type="component" value="Chromosome"/>
</dbReference>